<keyword evidence="6" id="KW-1185">Reference proteome</keyword>
<feature type="transmembrane region" description="Helical" evidence="2">
    <location>
        <begin position="91"/>
        <end position="110"/>
    </location>
</feature>
<evidence type="ECO:0000313" key="3">
    <source>
        <dbReference type="EMBL" id="PSK82520.1"/>
    </source>
</evidence>
<dbReference type="OrthoDB" id="7306245at2"/>
<proteinExistence type="predicted"/>
<accession>A0A1X6ZZG8</accession>
<dbReference type="RefSeq" id="WP_085897544.1">
    <property type="nucleotide sequence ID" value="NZ_FWFY01000012.1"/>
</dbReference>
<dbReference type="EMBL" id="PYGB01000012">
    <property type="protein sequence ID" value="PSK82520.1"/>
    <property type="molecule type" value="Genomic_DNA"/>
</dbReference>
<dbReference type="Proteomes" id="UP000193495">
    <property type="component" value="Unassembled WGS sequence"/>
</dbReference>
<sequence length="111" mass="11613">MAETPHSTDRLRHDIDEGEAGDKKGFPDPAASPLGTDDEASGFPNTKDQVKRAQDAETENPARGQAPKGAKAPRPVSATSKLSAREANNRTILIAVTVGTAVVLTVIALII</sequence>
<keyword evidence="2" id="KW-0812">Transmembrane</keyword>
<organism evidence="4 5">
    <name type="scientific">Limimaricola soesokkakensis</name>
    <dbReference type="NCBI Taxonomy" id="1343159"/>
    <lineage>
        <taxon>Bacteria</taxon>
        <taxon>Pseudomonadati</taxon>
        <taxon>Pseudomonadota</taxon>
        <taxon>Alphaproteobacteria</taxon>
        <taxon>Rhodobacterales</taxon>
        <taxon>Paracoccaceae</taxon>
        <taxon>Limimaricola</taxon>
    </lineage>
</organism>
<evidence type="ECO:0000256" key="1">
    <source>
        <dbReference type="SAM" id="MobiDB-lite"/>
    </source>
</evidence>
<reference evidence="4 5" key="1">
    <citation type="submission" date="2017-03" db="EMBL/GenBank/DDBJ databases">
        <authorList>
            <person name="Afonso C.L."/>
            <person name="Miller P.J."/>
            <person name="Scott M.A."/>
            <person name="Spackman E."/>
            <person name="Goraichik I."/>
            <person name="Dimitrov K.M."/>
            <person name="Suarez D.L."/>
            <person name="Swayne D.E."/>
        </authorList>
    </citation>
    <scope>NUCLEOTIDE SEQUENCE [LARGE SCALE GENOMIC DNA]</scope>
    <source>
        <strain evidence="4 5">CECT 8367</strain>
    </source>
</reference>
<evidence type="ECO:0000313" key="4">
    <source>
        <dbReference type="EMBL" id="SLN65631.1"/>
    </source>
</evidence>
<dbReference type="AlphaFoldDB" id="A0A1X6ZZG8"/>
<keyword evidence="2" id="KW-0472">Membrane</keyword>
<evidence type="ECO:0000313" key="5">
    <source>
        <dbReference type="Proteomes" id="UP000193495"/>
    </source>
</evidence>
<dbReference type="Proteomes" id="UP000240624">
    <property type="component" value="Unassembled WGS sequence"/>
</dbReference>
<reference evidence="3 6" key="2">
    <citation type="submission" date="2018-03" db="EMBL/GenBank/DDBJ databases">
        <title>Genomic Encyclopedia of Archaeal and Bacterial Type Strains, Phase II (KMG-II): from individual species to whole genera.</title>
        <authorList>
            <person name="Goeker M."/>
        </authorList>
    </citation>
    <scope>NUCLEOTIDE SEQUENCE [LARGE SCALE GENOMIC DNA]</scope>
    <source>
        <strain evidence="3 6">DSM 29956</strain>
    </source>
</reference>
<keyword evidence="2" id="KW-1133">Transmembrane helix</keyword>
<dbReference type="EMBL" id="FWFY01000012">
    <property type="protein sequence ID" value="SLN65631.1"/>
    <property type="molecule type" value="Genomic_DNA"/>
</dbReference>
<evidence type="ECO:0000313" key="6">
    <source>
        <dbReference type="Proteomes" id="UP000240624"/>
    </source>
</evidence>
<evidence type="ECO:0000256" key="2">
    <source>
        <dbReference type="SAM" id="Phobius"/>
    </source>
</evidence>
<gene>
    <name evidence="3" type="ORF">CLV79_11236</name>
    <name evidence="4" type="ORF">LOS8367_03233</name>
</gene>
<name>A0A1X6ZZG8_9RHOB</name>
<feature type="compositionally biased region" description="Basic and acidic residues" evidence="1">
    <location>
        <begin position="1"/>
        <end position="26"/>
    </location>
</feature>
<feature type="region of interest" description="Disordered" evidence="1">
    <location>
        <begin position="1"/>
        <end position="83"/>
    </location>
</feature>
<protein>
    <submittedName>
        <fullName evidence="4">Uncharacterized protein</fullName>
    </submittedName>
</protein>